<accession>K0SJ72</accession>
<dbReference type="eggNOG" id="KOG2423">
    <property type="taxonomic scope" value="Eukaryota"/>
</dbReference>
<keyword evidence="2" id="KW-0342">GTP-binding</keyword>
<evidence type="ECO:0000256" key="1">
    <source>
        <dbReference type="ARBA" id="ARBA00022741"/>
    </source>
</evidence>
<dbReference type="OMA" id="VRYWESL"/>
<reference evidence="5 6" key="1">
    <citation type="journal article" date="2012" name="Genome Biol.">
        <title>Genome and low-iron response of an oceanic diatom adapted to chronic iron limitation.</title>
        <authorList>
            <person name="Lommer M."/>
            <person name="Specht M."/>
            <person name="Roy A.S."/>
            <person name="Kraemer L."/>
            <person name="Andreson R."/>
            <person name="Gutowska M.A."/>
            <person name="Wolf J."/>
            <person name="Bergner S.V."/>
            <person name="Schilhabel M.B."/>
            <person name="Klostermeier U.C."/>
            <person name="Beiko R.G."/>
            <person name="Rosenstiel P."/>
            <person name="Hippler M."/>
            <person name="Laroche J."/>
        </authorList>
    </citation>
    <scope>NUCLEOTIDE SEQUENCE [LARGE SCALE GENOMIC DNA]</scope>
    <source>
        <strain evidence="5 6">CCMP1005</strain>
    </source>
</reference>
<keyword evidence="1" id="KW-0547">Nucleotide-binding</keyword>
<feature type="domain" description="Nucleolar GTP-binding protein 2 N-terminal" evidence="4">
    <location>
        <begin position="54"/>
        <end position="144"/>
    </location>
</feature>
<dbReference type="Pfam" id="PF08153">
    <property type="entry name" value="NGP1NT"/>
    <property type="match status" value="1"/>
</dbReference>
<dbReference type="EMBL" id="AGNL01015883">
    <property type="protein sequence ID" value="EJK65400.1"/>
    <property type="molecule type" value="Genomic_DNA"/>
</dbReference>
<dbReference type="PANTHER" id="PTHR11089">
    <property type="entry name" value="GTP-BINDING PROTEIN-RELATED"/>
    <property type="match status" value="1"/>
</dbReference>
<proteinExistence type="predicted"/>
<feature type="non-terminal residue" evidence="5">
    <location>
        <position position="147"/>
    </location>
</feature>
<gene>
    <name evidence="5" type="ORF">THAOC_13742</name>
</gene>
<evidence type="ECO:0000313" key="6">
    <source>
        <dbReference type="Proteomes" id="UP000266841"/>
    </source>
</evidence>
<evidence type="ECO:0000256" key="3">
    <source>
        <dbReference type="SAM" id="MobiDB-lite"/>
    </source>
</evidence>
<evidence type="ECO:0000256" key="2">
    <source>
        <dbReference type="ARBA" id="ARBA00023134"/>
    </source>
</evidence>
<dbReference type="GO" id="GO:0005525">
    <property type="term" value="F:GTP binding"/>
    <property type="evidence" value="ECO:0007669"/>
    <property type="project" value="UniProtKB-KW"/>
</dbReference>
<organism evidence="5 6">
    <name type="scientific">Thalassiosira oceanica</name>
    <name type="common">Marine diatom</name>
    <dbReference type="NCBI Taxonomy" id="159749"/>
    <lineage>
        <taxon>Eukaryota</taxon>
        <taxon>Sar</taxon>
        <taxon>Stramenopiles</taxon>
        <taxon>Ochrophyta</taxon>
        <taxon>Bacillariophyta</taxon>
        <taxon>Coscinodiscophyceae</taxon>
        <taxon>Thalassiosirophycidae</taxon>
        <taxon>Thalassiosirales</taxon>
        <taxon>Thalassiosiraceae</taxon>
        <taxon>Thalassiosira</taxon>
    </lineage>
</organism>
<dbReference type="InterPro" id="IPR012971">
    <property type="entry name" value="NOG2_N_dom"/>
</dbReference>
<evidence type="ECO:0000313" key="5">
    <source>
        <dbReference type="EMBL" id="EJK65400.1"/>
    </source>
</evidence>
<feature type="compositionally biased region" description="Polar residues" evidence="3">
    <location>
        <begin position="9"/>
        <end position="31"/>
    </location>
</feature>
<feature type="region of interest" description="Disordered" evidence="3">
    <location>
        <begin position="1"/>
        <end position="46"/>
    </location>
</feature>
<dbReference type="Proteomes" id="UP000266841">
    <property type="component" value="Unassembled WGS sequence"/>
</dbReference>
<dbReference type="GO" id="GO:0005730">
    <property type="term" value="C:nucleolus"/>
    <property type="evidence" value="ECO:0007669"/>
    <property type="project" value="TreeGrafter"/>
</dbReference>
<keyword evidence="6" id="KW-1185">Reference proteome</keyword>
<dbReference type="AlphaFoldDB" id="K0SJ72"/>
<evidence type="ECO:0000259" key="4">
    <source>
        <dbReference type="Pfam" id="PF08153"/>
    </source>
</evidence>
<protein>
    <recommendedName>
        <fullName evidence="4">Nucleolar GTP-binding protein 2 N-terminal domain-containing protein</fullName>
    </recommendedName>
</protein>
<sequence length="147" mass="16453">MVKTGYKFTKQQPNKGSRNMLRTSAASSRPNRTAPKRGDNGNMRSNQTIARLKMYNNGKAIRNKEGKVVGGQFMMGDRAGDTKITAATGRIAPDRRWFGNTRVVNPTELDRFREEMTSSMADPYSVVVKRKQLPMGLLRDAAELEKA</sequence>
<name>K0SJ72_THAOC</name>
<dbReference type="OrthoDB" id="444945at2759"/>
<dbReference type="PANTHER" id="PTHR11089:SF9">
    <property type="entry name" value="NUCLEOLAR GTP-BINDING PROTEIN 2"/>
    <property type="match status" value="1"/>
</dbReference>
<comment type="caution">
    <text evidence="5">The sequence shown here is derived from an EMBL/GenBank/DDBJ whole genome shotgun (WGS) entry which is preliminary data.</text>
</comment>
<dbReference type="InterPro" id="IPR050755">
    <property type="entry name" value="TRAFAC_YlqF/YawG_RiboMat"/>
</dbReference>